<evidence type="ECO:0000256" key="8">
    <source>
        <dbReference type="ARBA" id="ARBA00023065"/>
    </source>
</evidence>
<evidence type="ECO:0000313" key="15">
    <source>
        <dbReference type="Proteomes" id="UP000192927"/>
    </source>
</evidence>
<evidence type="ECO:0000256" key="10">
    <source>
        <dbReference type="ARBA" id="ARBA00023128"/>
    </source>
</evidence>
<evidence type="ECO:0000256" key="5">
    <source>
        <dbReference type="ARBA" id="ARBA00022692"/>
    </source>
</evidence>
<dbReference type="GO" id="GO:0046930">
    <property type="term" value="C:pore complex"/>
    <property type="evidence" value="ECO:0007669"/>
    <property type="project" value="UniProtKB-KW"/>
</dbReference>
<evidence type="ECO:0000256" key="9">
    <source>
        <dbReference type="ARBA" id="ARBA00023114"/>
    </source>
</evidence>
<dbReference type="InterPro" id="IPR037930">
    <property type="entry name" value="Tom40"/>
</dbReference>
<organism evidence="14 15">
    <name type="scientific">Lasallia pustulata</name>
    <dbReference type="NCBI Taxonomy" id="136370"/>
    <lineage>
        <taxon>Eukaryota</taxon>
        <taxon>Fungi</taxon>
        <taxon>Dikarya</taxon>
        <taxon>Ascomycota</taxon>
        <taxon>Pezizomycotina</taxon>
        <taxon>Lecanoromycetes</taxon>
        <taxon>OSLEUM clade</taxon>
        <taxon>Umbilicariomycetidae</taxon>
        <taxon>Umbilicariales</taxon>
        <taxon>Umbilicariaceae</taxon>
        <taxon>Lasallia</taxon>
    </lineage>
</organism>
<dbReference type="GO" id="GO:0008320">
    <property type="term" value="F:protein transmembrane transporter activity"/>
    <property type="evidence" value="ECO:0007669"/>
    <property type="project" value="InterPro"/>
</dbReference>
<comment type="subcellular location">
    <subcellularLocation>
        <location evidence="1">Mitochondrion outer membrane</location>
        <topology evidence="1">Multi-pass membrane protein</topology>
    </subcellularLocation>
</comment>
<dbReference type="EMBL" id="FWEW01000801">
    <property type="protein sequence ID" value="SLM35761.1"/>
    <property type="molecule type" value="Genomic_DNA"/>
</dbReference>
<accession>A0A1W5CY54</accession>
<keyword evidence="4" id="KW-1134">Transmembrane beta strand</keyword>
<name>A0A1W5CY54_9LECA</name>
<evidence type="ECO:0000256" key="2">
    <source>
        <dbReference type="ARBA" id="ARBA00010510"/>
    </source>
</evidence>
<sequence length="359" mass="38781">MADEKISTIGFMNENAIVSALRDRYLWFAERREALGLSNPGTFDNIAREVQKDVFLQNYMFTGLRADLTKAISVAPLFQFSHAFSMGSQGLPPYTFAAFYGTPKVFLQGSIDNEGQLTARANYRWTNSFVTKTNTQIAPGPGQATLQIDNDYTGKDFTASIKSMNPSFLEGGLTGIFIASYLQSLTPGLAVGLEAVWHRPGLNAGPETAVSYSAKYKGNDWIASAQLQAQGAISTSYWRRLTEKVEAGVDLNLQFSPGVGGRGGGLMGSGMRKEGTTTVGAKYDFRASTFRAQVDSSGRLSCLLEKRVAPPVMLTFAGEIDQFKQQAKIGLAVSIEAAGEDLMEQQEKAAGSTAPPPPF</sequence>
<keyword evidence="8" id="KW-0406">Ion transport</keyword>
<dbReference type="InterPro" id="IPR027246">
    <property type="entry name" value="Porin_Euk/Tom40"/>
</dbReference>
<reference evidence="15" key="1">
    <citation type="submission" date="2017-03" db="EMBL/GenBank/DDBJ databases">
        <authorList>
            <person name="Sharma R."/>
            <person name="Thines M."/>
        </authorList>
    </citation>
    <scope>NUCLEOTIDE SEQUENCE [LARGE SCALE GENOMIC DNA]</scope>
</reference>
<evidence type="ECO:0000256" key="1">
    <source>
        <dbReference type="ARBA" id="ARBA00004374"/>
    </source>
</evidence>
<comment type="similarity">
    <text evidence="2">Belongs to the Tom40 family.</text>
</comment>
<dbReference type="GO" id="GO:0005741">
    <property type="term" value="C:mitochondrial outer membrane"/>
    <property type="evidence" value="ECO:0007669"/>
    <property type="project" value="UniProtKB-SubCell"/>
</dbReference>
<keyword evidence="10" id="KW-0496">Mitochondrion</keyword>
<evidence type="ECO:0000313" key="14">
    <source>
        <dbReference type="EMBL" id="SLM35761.1"/>
    </source>
</evidence>
<evidence type="ECO:0000256" key="4">
    <source>
        <dbReference type="ARBA" id="ARBA00022452"/>
    </source>
</evidence>
<dbReference type="Pfam" id="PF01459">
    <property type="entry name" value="Porin_3"/>
    <property type="match status" value="1"/>
</dbReference>
<evidence type="ECO:0000256" key="3">
    <source>
        <dbReference type="ARBA" id="ARBA00022448"/>
    </source>
</evidence>
<dbReference type="Gene3D" id="2.40.160.10">
    <property type="entry name" value="Porin"/>
    <property type="match status" value="1"/>
</dbReference>
<dbReference type="AlphaFoldDB" id="A0A1W5CY54"/>
<evidence type="ECO:0000256" key="11">
    <source>
        <dbReference type="ARBA" id="ARBA00023136"/>
    </source>
</evidence>
<dbReference type="FunFam" id="2.40.160.10:FF:000009">
    <property type="entry name" value="Mitochondrial import receptor subunit TOM40"/>
    <property type="match status" value="1"/>
</dbReference>
<dbReference type="GO" id="GO:0006811">
    <property type="term" value="P:monoatomic ion transport"/>
    <property type="evidence" value="ECO:0007669"/>
    <property type="project" value="UniProtKB-KW"/>
</dbReference>
<dbReference type="Proteomes" id="UP000192927">
    <property type="component" value="Unassembled WGS sequence"/>
</dbReference>
<keyword evidence="5" id="KW-0812">Transmembrane</keyword>
<dbReference type="GO" id="GO:0015288">
    <property type="term" value="F:porin activity"/>
    <property type="evidence" value="ECO:0007669"/>
    <property type="project" value="UniProtKB-KW"/>
</dbReference>
<comment type="function">
    <text evidence="12">Channel-forming protein essential for import of protein precursors into mitochondria.</text>
</comment>
<dbReference type="CDD" id="cd07305">
    <property type="entry name" value="Porin3_Tom40"/>
    <property type="match status" value="1"/>
</dbReference>
<keyword evidence="15" id="KW-1185">Reference proteome</keyword>
<dbReference type="GO" id="GO:0030150">
    <property type="term" value="P:protein import into mitochondrial matrix"/>
    <property type="evidence" value="ECO:0007669"/>
    <property type="project" value="InterPro"/>
</dbReference>
<protein>
    <recommendedName>
        <fullName evidence="13">Translocase of outer membrane 40 kDa subunit</fullName>
    </recommendedName>
</protein>
<keyword evidence="7" id="KW-0653">Protein transport</keyword>
<evidence type="ECO:0000256" key="6">
    <source>
        <dbReference type="ARBA" id="ARBA00022787"/>
    </source>
</evidence>
<keyword evidence="9" id="KW-0626">Porin</keyword>
<keyword evidence="6" id="KW-1000">Mitochondrion outer membrane</keyword>
<dbReference type="InterPro" id="IPR023614">
    <property type="entry name" value="Porin_dom_sf"/>
</dbReference>
<evidence type="ECO:0000256" key="12">
    <source>
        <dbReference type="ARBA" id="ARBA00053390"/>
    </source>
</evidence>
<keyword evidence="11" id="KW-0472">Membrane</keyword>
<dbReference type="PANTHER" id="PTHR10802">
    <property type="entry name" value="MITOCHONDRIAL IMPORT RECEPTOR SUBUNIT TOM40"/>
    <property type="match status" value="1"/>
</dbReference>
<keyword evidence="14" id="KW-0675">Receptor</keyword>
<proteinExistence type="inferred from homology"/>
<keyword evidence="3" id="KW-0813">Transport</keyword>
<evidence type="ECO:0000256" key="13">
    <source>
        <dbReference type="ARBA" id="ARBA00078731"/>
    </source>
</evidence>
<evidence type="ECO:0000256" key="7">
    <source>
        <dbReference type="ARBA" id="ARBA00022927"/>
    </source>
</evidence>